<organism evidence="2 3">
    <name type="scientific">Pyrenophora tritici-repentis (strain Pt-1C-BFP)</name>
    <name type="common">Wheat tan spot fungus</name>
    <name type="synonym">Drechslera tritici-repentis</name>
    <dbReference type="NCBI Taxonomy" id="426418"/>
    <lineage>
        <taxon>Eukaryota</taxon>
        <taxon>Fungi</taxon>
        <taxon>Dikarya</taxon>
        <taxon>Ascomycota</taxon>
        <taxon>Pezizomycotina</taxon>
        <taxon>Dothideomycetes</taxon>
        <taxon>Pleosporomycetidae</taxon>
        <taxon>Pleosporales</taxon>
        <taxon>Pleosporineae</taxon>
        <taxon>Pleosporaceae</taxon>
        <taxon>Pyrenophora</taxon>
    </lineage>
</organism>
<name>B2VTP8_PYRTR</name>
<dbReference type="Proteomes" id="UP000001471">
    <property type="component" value="Unassembled WGS sequence"/>
</dbReference>
<accession>B2VTP8</accession>
<reference evidence="3" key="1">
    <citation type="journal article" date="2013" name="G3 (Bethesda)">
        <title>Comparative genomics of a plant-pathogenic fungus, Pyrenophora tritici-repentis, reveals transduplication and the impact of repeat elements on pathogenicity and population divergence.</title>
        <authorList>
            <person name="Manning V.A."/>
            <person name="Pandelova I."/>
            <person name="Dhillon B."/>
            <person name="Wilhelm L.J."/>
            <person name="Goodwin S.B."/>
            <person name="Berlin A.M."/>
            <person name="Figueroa M."/>
            <person name="Freitag M."/>
            <person name="Hane J.K."/>
            <person name="Henrissat B."/>
            <person name="Holman W.H."/>
            <person name="Kodira C.D."/>
            <person name="Martin J."/>
            <person name="Oliver R.P."/>
            <person name="Robbertse B."/>
            <person name="Schackwitz W."/>
            <person name="Schwartz D.C."/>
            <person name="Spatafora J.W."/>
            <person name="Turgeon B.G."/>
            <person name="Yandava C."/>
            <person name="Young S."/>
            <person name="Zhou S."/>
            <person name="Zeng Q."/>
            <person name="Grigoriev I.V."/>
            <person name="Ma L.-J."/>
            <person name="Ciuffetti L.M."/>
        </authorList>
    </citation>
    <scope>NUCLEOTIDE SEQUENCE [LARGE SCALE GENOMIC DNA]</scope>
    <source>
        <strain evidence="3">Pt-1C-BFP</strain>
    </source>
</reference>
<proteinExistence type="predicted"/>
<dbReference type="HOGENOM" id="CLU_3107469_0_0_1"/>
<dbReference type="InParanoid" id="B2VTP8"/>
<sequence length="51" mass="5547">MFAGSARWKVICKRRGTMARYGTATPPNLHAAPSQGRRERGREAEMGGSGK</sequence>
<gene>
    <name evidence="2" type="ORF">PTRG_00893</name>
</gene>
<evidence type="ECO:0000313" key="3">
    <source>
        <dbReference type="Proteomes" id="UP000001471"/>
    </source>
</evidence>
<feature type="compositionally biased region" description="Basic and acidic residues" evidence="1">
    <location>
        <begin position="36"/>
        <end position="45"/>
    </location>
</feature>
<evidence type="ECO:0000313" key="2">
    <source>
        <dbReference type="EMBL" id="EDU40331.1"/>
    </source>
</evidence>
<evidence type="ECO:0000256" key="1">
    <source>
        <dbReference type="SAM" id="MobiDB-lite"/>
    </source>
</evidence>
<dbReference type="EMBL" id="DS231615">
    <property type="protein sequence ID" value="EDU40331.1"/>
    <property type="molecule type" value="Genomic_DNA"/>
</dbReference>
<dbReference type="AlphaFoldDB" id="B2VTP8"/>
<protein>
    <submittedName>
        <fullName evidence="2">Uncharacterized protein</fullName>
    </submittedName>
</protein>
<feature type="region of interest" description="Disordered" evidence="1">
    <location>
        <begin position="21"/>
        <end position="51"/>
    </location>
</feature>